<organism evidence="1">
    <name type="scientific">viral metagenome</name>
    <dbReference type="NCBI Taxonomy" id="1070528"/>
    <lineage>
        <taxon>unclassified sequences</taxon>
        <taxon>metagenomes</taxon>
        <taxon>organismal metagenomes</taxon>
    </lineage>
</organism>
<reference evidence="1" key="1">
    <citation type="journal article" date="2020" name="Nature">
        <title>Giant virus diversity and host interactions through global metagenomics.</title>
        <authorList>
            <person name="Schulz F."/>
            <person name="Roux S."/>
            <person name="Paez-Espino D."/>
            <person name="Jungbluth S."/>
            <person name="Walsh D.A."/>
            <person name="Denef V.J."/>
            <person name="McMahon K.D."/>
            <person name="Konstantinidis K.T."/>
            <person name="Eloe-Fadrosh E.A."/>
            <person name="Kyrpides N.C."/>
            <person name="Woyke T."/>
        </authorList>
    </citation>
    <scope>NUCLEOTIDE SEQUENCE</scope>
    <source>
        <strain evidence="1">GVMAG-M-3300013285-6</strain>
    </source>
</reference>
<dbReference type="EMBL" id="MN739166">
    <property type="protein sequence ID" value="QHS91959.1"/>
    <property type="molecule type" value="Genomic_DNA"/>
</dbReference>
<evidence type="ECO:0000313" key="1">
    <source>
        <dbReference type="EMBL" id="QHS91959.1"/>
    </source>
</evidence>
<name>A0A6C0BK72_9ZZZZ</name>
<proteinExistence type="predicted"/>
<dbReference type="AlphaFoldDB" id="A0A6C0BK72"/>
<protein>
    <submittedName>
        <fullName evidence="1">Uncharacterized protein</fullName>
    </submittedName>
</protein>
<accession>A0A6C0BK72</accession>
<sequence>MEFAHPSWDSARELYRIRLVNNRPTLMSDTQSVIGNINSPNEDGDNYKELIKMFVSDFIKKEATAKWFSSRPREASILRRLRNKWITSSSSPLKAGVEWVIPHWRLDCIELTKETINLLWQLVELKETSVKIPSGFFAPSRPASPASPSREEKETVRQITVHPVEKSDLEVVFDIPYSSTAEEEDEEQKKLRQAVREARLRFAVAKLKKDRLLEKYFNEYGDLPEDPDLDSDSSGED</sequence>